<dbReference type="InterPro" id="IPR011992">
    <property type="entry name" value="EF-hand-dom_pair"/>
</dbReference>
<keyword evidence="1" id="KW-0479">Metal-binding</keyword>
<dbReference type="PROSITE" id="PS50222">
    <property type="entry name" value="EF_HAND_2"/>
    <property type="match status" value="1"/>
</dbReference>
<comment type="caution">
    <text evidence="4">The sequence shown here is derived from an EMBL/GenBank/DDBJ whole genome shotgun (WGS) entry which is preliminary data.</text>
</comment>
<evidence type="ECO:0000256" key="2">
    <source>
        <dbReference type="SAM" id="MobiDB-lite"/>
    </source>
</evidence>
<reference evidence="4 5" key="1">
    <citation type="submission" date="2019-06" db="EMBL/GenBank/DDBJ databases">
        <title>Discovery of a novel chromosome fission-fusion reversal in muntjac.</title>
        <authorList>
            <person name="Mudd A.B."/>
            <person name="Bredeson J.V."/>
            <person name="Baum R."/>
            <person name="Hockemeyer D."/>
            <person name="Rokhsar D.S."/>
        </authorList>
    </citation>
    <scope>NUCLEOTIDE SEQUENCE [LARGE SCALE GENOMIC DNA]</scope>
    <source>
        <strain evidence="4">UTSW_UCB_Mm</strain>
        <tissue evidence="4">Fibroblast cell line</tissue>
    </source>
</reference>
<dbReference type="AlphaFoldDB" id="A0A5N3VKS8"/>
<feature type="region of interest" description="Disordered" evidence="2">
    <location>
        <begin position="1"/>
        <end position="37"/>
    </location>
</feature>
<evidence type="ECO:0000256" key="1">
    <source>
        <dbReference type="ARBA" id="ARBA00022723"/>
    </source>
</evidence>
<dbReference type="PANTHER" id="PTHR23048">
    <property type="entry name" value="MYOSIN LIGHT CHAIN 1, 3"/>
    <property type="match status" value="1"/>
</dbReference>
<dbReference type="InterPro" id="IPR002048">
    <property type="entry name" value="EF_hand_dom"/>
</dbReference>
<dbReference type="InterPro" id="IPR050230">
    <property type="entry name" value="CALM/Myosin/TropC-like"/>
</dbReference>
<organism evidence="4 5">
    <name type="scientific">Muntiacus muntjak</name>
    <name type="common">Barking deer</name>
    <name type="synonym">Indian muntjac</name>
    <dbReference type="NCBI Taxonomy" id="9888"/>
    <lineage>
        <taxon>Eukaryota</taxon>
        <taxon>Metazoa</taxon>
        <taxon>Chordata</taxon>
        <taxon>Craniata</taxon>
        <taxon>Vertebrata</taxon>
        <taxon>Euteleostomi</taxon>
        <taxon>Mammalia</taxon>
        <taxon>Eutheria</taxon>
        <taxon>Laurasiatheria</taxon>
        <taxon>Artiodactyla</taxon>
        <taxon>Ruminantia</taxon>
        <taxon>Pecora</taxon>
        <taxon>Cervidae</taxon>
        <taxon>Muntiacinae</taxon>
        <taxon>Muntiacus</taxon>
    </lineage>
</organism>
<dbReference type="SUPFAM" id="SSF47473">
    <property type="entry name" value="EF-hand"/>
    <property type="match status" value="1"/>
</dbReference>
<keyword evidence="5" id="KW-1185">Reference proteome</keyword>
<proteinExistence type="predicted"/>
<gene>
    <name evidence="4" type="ORF">FD754_014555</name>
</gene>
<protein>
    <recommendedName>
        <fullName evidence="3">EF-hand domain-containing protein</fullName>
    </recommendedName>
</protein>
<dbReference type="PANTHER" id="PTHR23048:SF48">
    <property type="entry name" value="CENTRIN 3"/>
    <property type="match status" value="1"/>
</dbReference>
<evidence type="ECO:0000313" key="5">
    <source>
        <dbReference type="Proteomes" id="UP000326458"/>
    </source>
</evidence>
<dbReference type="Gene3D" id="1.10.238.10">
    <property type="entry name" value="EF-hand"/>
    <property type="match status" value="2"/>
</dbReference>
<sequence>MKARPYKDRSRKWQPTAVSLPRKVHGQSTDRETTKSRTRLDTGTVKIDSFNMIAMRALGFEPKKEEIKKMIAETDKEGIGTIKEILKTFKLFDDDDTGSVSLNNIKRVAEELGENADHDGDGEINKGGFLKMMQKTTLLILSFVPSGKLLTSLYLL</sequence>
<dbReference type="GO" id="GO:0016460">
    <property type="term" value="C:myosin II complex"/>
    <property type="evidence" value="ECO:0007669"/>
    <property type="project" value="TreeGrafter"/>
</dbReference>
<dbReference type="CDD" id="cd00051">
    <property type="entry name" value="EFh"/>
    <property type="match status" value="1"/>
</dbReference>
<dbReference type="EMBL" id="VCEA01000002">
    <property type="protein sequence ID" value="KAB0349698.1"/>
    <property type="molecule type" value="Genomic_DNA"/>
</dbReference>
<dbReference type="Proteomes" id="UP000326458">
    <property type="component" value="Unassembled WGS sequence"/>
</dbReference>
<name>A0A5N3VKS8_MUNMU</name>
<evidence type="ECO:0000259" key="3">
    <source>
        <dbReference type="PROSITE" id="PS50222"/>
    </source>
</evidence>
<feature type="compositionally biased region" description="Basic and acidic residues" evidence="2">
    <location>
        <begin position="28"/>
        <end position="37"/>
    </location>
</feature>
<dbReference type="GO" id="GO:0005509">
    <property type="term" value="F:calcium ion binding"/>
    <property type="evidence" value="ECO:0007669"/>
    <property type="project" value="InterPro"/>
</dbReference>
<feature type="domain" description="EF-hand" evidence="3">
    <location>
        <begin position="80"/>
        <end position="115"/>
    </location>
</feature>
<evidence type="ECO:0000313" key="4">
    <source>
        <dbReference type="EMBL" id="KAB0349698.1"/>
    </source>
</evidence>
<accession>A0A5N3VKS8</accession>